<name>A0A1S9SYS7_BACMY</name>
<organism evidence="1 2">
    <name type="scientific">Bacillus mycoides</name>
    <dbReference type="NCBI Taxonomy" id="1405"/>
    <lineage>
        <taxon>Bacteria</taxon>
        <taxon>Bacillati</taxon>
        <taxon>Bacillota</taxon>
        <taxon>Bacilli</taxon>
        <taxon>Bacillales</taxon>
        <taxon>Bacillaceae</taxon>
        <taxon>Bacillus</taxon>
        <taxon>Bacillus cereus group</taxon>
    </lineage>
</organism>
<accession>A0A1S9SYS7</accession>
<evidence type="ECO:0000313" key="1">
    <source>
        <dbReference type="EMBL" id="OOR02915.1"/>
    </source>
</evidence>
<dbReference type="AlphaFoldDB" id="A0A1S9SYS7"/>
<comment type="caution">
    <text evidence="1">The sequence shown here is derived from an EMBL/GenBank/DDBJ whole genome shotgun (WGS) entry which is preliminary data.</text>
</comment>
<dbReference type="Proteomes" id="UP000190696">
    <property type="component" value="Unassembled WGS sequence"/>
</dbReference>
<evidence type="ECO:0000313" key="2">
    <source>
        <dbReference type="Proteomes" id="UP000190696"/>
    </source>
</evidence>
<dbReference type="EMBL" id="MUAI01000074">
    <property type="protein sequence ID" value="OOR02915.1"/>
    <property type="molecule type" value="Genomic_DNA"/>
</dbReference>
<proteinExistence type="predicted"/>
<dbReference type="RefSeq" id="WP_078177383.1">
    <property type="nucleotide sequence ID" value="NZ_MUAI01000074.1"/>
</dbReference>
<protein>
    <submittedName>
        <fullName evidence="1">Uncharacterized protein</fullName>
    </submittedName>
</protein>
<gene>
    <name evidence="1" type="ORF">BW900_29835</name>
</gene>
<sequence length="163" mass="19100">MSNITNKNISVPLSIELLFNNEKLDLMKILCLMYAFMLESKKRRKVSEIMFYYSLVNFDLIKLFEKSEENNKSFTPSSNLYFRFQTKVNGILLNMSHLQLINLQGDLNKKLDDITVQLNPQGKLIFEEMDSVFFSNLKKEYTNAFKKVKFSASNMQVIKGIRQ</sequence>
<reference evidence="1 2" key="1">
    <citation type="submission" date="2017-01" db="EMBL/GenBank/DDBJ databases">
        <title>Bacillus cereus isolates.</title>
        <authorList>
            <person name="Beno S.M."/>
        </authorList>
    </citation>
    <scope>NUCLEOTIDE SEQUENCE [LARGE SCALE GENOMIC DNA]</scope>
    <source>
        <strain evidence="1 2">FSL W7-1108</strain>
    </source>
</reference>